<dbReference type="PATRIC" id="fig|1107311.3.peg.860"/>
<organism evidence="1 2">
    <name type="scientific">Flavobacterium enshiense DK69</name>
    <dbReference type="NCBI Taxonomy" id="1107311"/>
    <lineage>
        <taxon>Bacteria</taxon>
        <taxon>Pseudomonadati</taxon>
        <taxon>Bacteroidota</taxon>
        <taxon>Flavobacteriia</taxon>
        <taxon>Flavobacteriales</taxon>
        <taxon>Flavobacteriaceae</taxon>
        <taxon>Flavobacterium</taxon>
    </lineage>
</organism>
<proteinExistence type="predicted"/>
<reference evidence="1 2" key="2">
    <citation type="journal article" date="2015" name="Stand. Genomic Sci.">
        <title>High quality draft genomic sequence of Flavobacterium enshiense DK69(T) and comparison among Flavobacterium genomes.</title>
        <authorList>
            <person name="Zeng Z."/>
            <person name="Chen C."/>
            <person name="Du H."/>
            <person name="Wang G."/>
            <person name="Li M."/>
        </authorList>
    </citation>
    <scope>NUCLEOTIDE SEQUENCE [LARGE SCALE GENOMIC DNA]</scope>
    <source>
        <strain evidence="1 2">DK69</strain>
    </source>
</reference>
<dbReference type="RefSeq" id="WP_023572912.1">
    <property type="nucleotide sequence ID" value="NZ_AVCS01000006.1"/>
</dbReference>
<dbReference type="Proteomes" id="UP000030149">
    <property type="component" value="Unassembled WGS sequence"/>
</dbReference>
<dbReference type="OrthoDB" id="9972331at2"/>
<gene>
    <name evidence="1" type="ORF">Q767_13320</name>
</gene>
<reference evidence="2" key="1">
    <citation type="submission" date="2013-09" db="EMBL/GenBank/DDBJ databases">
        <authorList>
            <person name="Zeng Z."/>
            <person name="Chen C."/>
        </authorList>
    </citation>
    <scope>NUCLEOTIDE SEQUENCE [LARGE SCALE GENOMIC DNA]</scope>
    <source>
        <strain evidence="2">DK69</strain>
    </source>
</reference>
<name>V6SCU7_9FLAO</name>
<sequence length="117" mass="13867">MEIKYIKFKNEDKNISPTSLLDKLVGDFLKFHFEKDLIVSFPVNENWGFKFRIKEKKASYDIIVCFMDTPKYLMIQIIPAQNFFQKLLTSHKLEQNALTQKISHLVKKEFPYLTCVS</sequence>
<protein>
    <submittedName>
        <fullName evidence="1">Uncharacterized protein</fullName>
    </submittedName>
</protein>
<keyword evidence="2" id="KW-1185">Reference proteome</keyword>
<accession>V6SCU7</accession>
<comment type="caution">
    <text evidence="1">The sequence shown here is derived from an EMBL/GenBank/DDBJ whole genome shotgun (WGS) entry which is preliminary data.</text>
</comment>
<evidence type="ECO:0000313" key="1">
    <source>
        <dbReference type="EMBL" id="KGO94543.1"/>
    </source>
</evidence>
<evidence type="ECO:0000313" key="2">
    <source>
        <dbReference type="Proteomes" id="UP000030149"/>
    </source>
</evidence>
<dbReference type="EMBL" id="JRLZ01000016">
    <property type="protein sequence ID" value="KGO94543.1"/>
    <property type="molecule type" value="Genomic_DNA"/>
</dbReference>
<dbReference type="AlphaFoldDB" id="V6SCU7"/>